<gene>
    <name evidence="4" type="ORF">DEO68_10945</name>
</gene>
<dbReference type="InterPro" id="IPR002559">
    <property type="entry name" value="Transposase_11"/>
</dbReference>
<comment type="caution">
    <text evidence="4">The sequence shown here is derived from an EMBL/GenBank/DDBJ whole genome shotgun (WGS) entry which is preliminary data.</text>
</comment>
<feature type="compositionally biased region" description="Basic and acidic residues" evidence="1">
    <location>
        <begin position="117"/>
        <end position="127"/>
    </location>
</feature>
<dbReference type="Pfam" id="PF13340">
    <property type="entry name" value="DUF4096"/>
    <property type="match status" value="1"/>
</dbReference>
<feature type="domain" description="Transposase IS4-like" evidence="2">
    <location>
        <begin position="99"/>
        <end position="271"/>
    </location>
</feature>
<evidence type="ECO:0000313" key="4">
    <source>
        <dbReference type="EMBL" id="HCA02676.1"/>
    </source>
</evidence>
<dbReference type="GO" id="GO:0003677">
    <property type="term" value="F:DNA binding"/>
    <property type="evidence" value="ECO:0007669"/>
    <property type="project" value="InterPro"/>
</dbReference>
<dbReference type="EMBL" id="DOTR01000055">
    <property type="protein sequence ID" value="HCA02676.1"/>
    <property type="molecule type" value="Genomic_DNA"/>
</dbReference>
<dbReference type="PANTHER" id="PTHR30007:SF1">
    <property type="entry name" value="BLR1914 PROTEIN"/>
    <property type="match status" value="1"/>
</dbReference>
<feature type="domain" description="Insertion element IS402-like" evidence="3">
    <location>
        <begin position="7"/>
        <end position="78"/>
    </location>
</feature>
<dbReference type="AlphaFoldDB" id="A0A3D0KGR4"/>
<dbReference type="GO" id="GO:0004803">
    <property type="term" value="F:transposase activity"/>
    <property type="evidence" value="ECO:0007669"/>
    <property type="project" value="InterPro"/>
</dbReference>
<name>A0A3D0KGR4_9GAMM</name>
<dbReference type="InterPro" id="IPR025161">
    <property type="entry name" value="IS402-like_dom"/>
</dbReference>
<protein>
    <submittedName>
        <fullName evidence="4">IS5 family transposase</fullName>
    </submittedName>
</protein>
<organism evidence="4">
    <name type="scientific">Halomonas campaniensis</name>
    <dbReference type="NCBI Taxonomy" id="213554"/>
    <lineage>
        <taxon>Bacteria</taxon>
        <taxon>Pseudomonadati</taxon>
        <taxon>Pseudomonadota</taxon>
        <taxon>Gammaproteobacteria</taxon>
        <taxon>Oceanospirillales</taxon>
        <taxon>Halomonadaceae</taxon>
        <taxon>Halomonas</taxon>
    </lineage>
</organism>
<evidence type="ECO:0000259" key="2">
    <source>
        <dbReference type="Pfam" id="PF01609"/>
    </source>
</evidence>
<reference evidence="4" key="1">
    <citation type="journal article" date="2018" name="Nat. Biotechnol.">
        <title>A standardized bacterial taxonomy based on genome phylogeny substantially revises the tree of life.</title>
        <authorList>
            <person name="Parks D.H."/>
            <person name="Chuvochina M."/>
            <person name="Waite D.W."/>
            <person name="Rinke C."/>
            <person name="Skarshewski A."/>
            <person name="Chaumeil P.A."/>
            <person name="Hugenholtz P."/>
        </authorList>
    </citation>
    <scope>NUCLEOTIDE SEQUENCE [LARGE SCALE GENOMIC DNA]</scope>
    <source>
        <strain evidence="4">UBA11284</strain>
    </source>
</reference>
<proteinExistence type="predicted"/>
<dbReference type="NCBIfam" id="NF033580">
    <property type="entry name" value="transpos_IS5_3"/>
    <property type="match status" value="1"/>
</dbReference>
<evidence type="ECO:0000256" key="1">
    <source>
        <dbReference type="SAM" id="MobiDB-lite"/>
    </source>
</evidence>
<dbReference type="Pfam" id="PF01609">
    <property type="entry name" value="DDE_Tnp_1"/>
    <property type="match status" value="1"/>
</dbReference>
<dbReference type="GO" id="GO:0006313">
    <property type="term" value="P:DNA transposition"/>
    <property type="evidence" value="ECO:0007669"/>
    <property type="project" value="InterPro"/>
</dbReference>
<feature type="region of interest" description="Disordered" evidence="1">
    <location>
        <begin position="109"/>
        <end position="128"/>
    </location>
</feature>
<sequence length="284" mass="32968">MVGRYEISDDRWALIEDIVSPPQTMGRPKRNDRIMLNGIFWVLCSGAKWRDLPERYGPWSTVYDRFRKWRDDGTFDAVLDRLQLRLREDGLMDLDTWMIDATSVRATRAAAGGGKKGGSEEPLDHALGRSRGGLTTKIHLVCDRHGWPLAFTLSPGQQADSRHFVTTLERISLPGKTGRPRKRCCYMVADKGYDSDVLRRYCEKHGMKPVIAQRNMHRRKRPGLPRRFDKHKYRQRNAIERCFGWLKELRRVATRYEKLASSFKAMVCVACIDRCLRANFSYKT</sequence>
<dbReference type="PANTHER" id="PTHR30007">
    <property type="entry name" value="PHP DOMAIN PROTEIN"/>
    <property type="match status" value="1"/>
</dbReference>
<accession>A0A3D0KGR4</accession>
<evidence type="ECO:0000259" key="3">
    <source>
        <dbReference type="Pfam" id="PF13340"/>
    </source>
</evidence>